<organism evidence="3 4">
    <name type="scientific">Meyerozyma guilliermondii (strain ATCC 6260 / CBS 566 / DSM 6381 / JCM 1539 / NBRC 10279 / NRRL Y-324)</name>
    <name type="common">Yeast</name>
    <name type="synonym">Candida guilliermondii</name>
    <dbReference type="NCBI Taxonomy" id="294746"/>
    <lineage>
        <taxon>Eukaryota</taxon>
        <taxon>Fungi</taxon>
        <taxon>Dikarya</taxon>
        <taxon>Ascomycota</taxon>
        <taxon>Saccharomycotina</taxon>
        <taxon>Pichiomycetes</taxon>
        <taxon>Debaryomycetaceae</taxon>
        <taxon>Meyerozyma</taxon>
    </lineage>
</organism>
<dbReference type="RefSeq" id="XP_001482017.2">
    <property type="nucleotide sequence ID" value="XM_001481967.1"/>
</dbReference>
<dbReference type="EMBL" id="CH408162">
    <property type="protein sequence ID" value="EDK41682.2"/>
    <property type="molecule type" value="Genomic_DNA"/>
</dbReference>
<keyword evidence="2" id="KW-0472">Membrane</keyword>
<protein>
    <submittedName>
        <fullName evidence="3">Uncharacterized protein</fullName>
    </submittedName>
</protein>
<dbReference type="HOGENOM" id="CLU_1815726_0_0_1"/>
<reference evidence="3 4" key="1">
    <citation type="journal article" date="2009" name="Nature">
        <title>Evolution of pathogenicity and sexual reproduction in eight Candida genomes.</title>
        <authorList>
            <person name="Butler G."/>
            <person name="Rasmussen M.D."/>
            <person name="Lin M.F."/>
            <person name="Santos M.A."/>
            <person name="Sakthikumar S."/>
            <person name="Munro C.A."/>
            <person name="Rheinbay E."/>
            <person name="Grabherr M."/>
            <person name="Forche A."/>
            <person name="Reedy J.L."/>
            <person name="Agrafioti I."/>
            <person name="Arnaud M.B."/>
            <person name="Bates S."/>
            <person name="Brown A.J."/>
            <person name="Brunke S."/>
            <person name="Costanzo M.C."/>
            <person name="Fitzpatrick D.A."/>
            <person name="de Groot P.W."/>
            <person name="Harris D."/>
            <person name="Hoyer L.L."/>
            <person name="Hube B."/>
            <person name="Klis F.M."/>
            <person name="Kodira C."/>
            <person name="Lennard N."/>
            <person name="Logue M.E."/>
            <person name="Martin R."/>
            <person name="Neiman A.M."/>
            <person name="Nikolaou E."/>
            <person name="Quail M.A."/>
            <person name="Quinn J."/>
            <person name="Santos M.C."/>
            <person name="Schmitzberger F.F."/>
            <person name="Sherlock G."/>
            <person name="Shah P."/>
            <person name="Silverstein K.A."/>
            <person name="Skrzypek M.S."/>
            <person name="Soll D."/>
            <person name="Staggs R."/>
            <person name="Stansfield I."/>
            <person name="Stumpf M.P."/>
            <person name="Sudbery P.E."/>
            <person name="Srikantha T."/>
            <person name="Zeng Q."/>
            <person name="Berman J."/>
            <person name="Berriman M."/>
            <person name="Heitman J."/>
            <person name="Gow N.A."/>
            <person name="Lorenz M.C."/>
            <person name="Birren B.W."/>
            <person name="Kellis M."/>
            <person name="Cuomo C.A."/>
        </authorList>
    </citation>
    <scope>NUCLEOTIDE SEQUENCE [LARGE SCALE GENOMIC DNA]</scope>
    <source>
        <strain evidence="4">ATCC 6260 / CBS 566 / DSM 6381 / JCM 1539 / NBRC 10279 / NRRL Y-324</strain>
    </source>
</reference>
<dbReference type="eggNOG" id="ENOG502RQEE">
    <property type="taxonomic scope" value="Eukaryota"/>
</dbReference>
<keyword evidence="2" id="KW-0812">Transmembrane</keyword>
<evidence type="ECO:0000313" key="4">
    <source>
        <dbReference type="Proteomes" id="UP000001997"/>
    </source>
</evidence>
<sequence>MSRERAVSVTKKPTKPSLGKPHSESVVPTINTVSDLPPKRLHSQSISSVLSNDSHTDVSVPYPASRGKIQLMDDEDLEKQMIITAGGKREHVTAFVVKLLFLTTIVIGSGVLVFYAL</sequence>
<dbReference type="VEuPathDB" id="FungiDB:PGUG_05780"/>
<name>A5DR79_PICGU</name>
<keyword evidence="2" id="KW-1133">Transmembrane helix</keyword>
<keyword evidence="4" id="KW-1185">Reference proteome</keyword>
<evidence type="ECO:0000256" key="2">
    <source>
        <dbReference type="SAM" id="Phobius"/>
    </source>
</evidence>
<dbReference type="InParanoid" id="A5DR79"/>
<evidence type="ECO:0000313" key="3">
    <source>
        <dbReference type="EMBL" id="EDK41682.2"/>
    </source>
</evidence>
<dbReference type="AlphaFoldDB" id="A5DR79"/>
<dbReference type="KEGG" id="pgu:PGUG_05780"/>
<feature type="region of interest" description="Disordered" evidence="1">
    <location>
        <begin position="1"/>
        <end position="34"/>
    </location>
</feature>
<feature type="transmembrane region" description="Helical" evidence="2">
    <location>
        <begin position="95"/>
        <end position="116"/>
    </location>
</feature>
<dbReference type="Proteomes" id="UP000001997">
    <property type="component" value="Unassembled WGS sequence"/>
</dbReference>
<accession>A5DR79</accession>
<proteinExistence type="predicted"/>
<gene>
    <name evidence="3" type="ORF">PGUG_05780</name>
</gene>
<dbReference type="OrthoDB" id="4025722at2759"/>
<evidence type="ECO:0000256" key="1">
    <source>
        <dbReference type="SAM" id="MobiDB-lite"/>
    </source>
</evidence>
<dbReference type="GeneID" id="5123884"/>
<dbReference type="OMA" id="NHETKEP"/>